<keyword evidence="5" id="KW-0347">Helicase</keyword>
<dbReference type="PANTHER" id="PTHR47964">
    <property type="entry name" value="ATP-DEPENDENT DNA HELICASE HOMOLOG RECG, CHLOROPLASTIC"/>
    <property type="match status" value="1"/>
</dbReference>
<dbReference type="GO" id="GO:0003678">
    <property type="term" value="F:DNA helicase activity"/>
    <property type="evidence" value="ECO:0007669"/>
    <property type="project" value="TreeGrafter"/>
</dbReference>
<dbReference type="PROSITE" id="PS51194">
    <property type="entry name" value="HELICASE_CTER"/>
    <property type="match status" value="1"/>
</dbReference>
<dbReference type="Gene3D" id="3.90.1150.50">
    <property type="entry name" value="Transcription-repair-coupling factor, D7 domain"/>
    <property type="match status" value="1"/>
</dbReference>
<dbReference type="PROSITE" id="PS51192">
    <property type="entry name" value="HELICASE_ATP_BIND_1"/>
    <property type="match status" value="1"/>
</dbReference>
<evidence type="ECO:0000313" key="12">
    <source>
        <dbReference type="EMBL" id="MQN80688.1"/>
    </source>
</evidence>
<comment type="subcellular location">
    <subcellularLocation>
        <location evidence="9">Cytoplasm</location>
    </subcellularLocation>
</comment>
<dbReference type="HAMAP" id="MF_00969">
    <property type="entry name" value="TRCF"/>
    <property type="match status" value="1"/>
</dbReference>
<dbReference type="InterPro" id="IPR001650">
    <property type="entry name" value="Helicase_C-like"/>
</dbReference>
<evidence type="ECO:0000256" key="5">
    <source>
        <dbReference type="ARBA" id="ARBA00022806"/>
    </source>
</evidence>
<dbReference type="PANTHER" id="PTHR47964:SF1">
    <property type="entry name" value="ATP-DEPENDENT DNA HELICASE HOMOLOG RECG, CHLOROPLASTIC"/>
    <property type="match status" value="1"/>
</dbReference>
<evidence type="ECO:0000256" key="8">
    <source>
        <dbReference type="ARBA" id="ARBA00023204"/>
    </source>
</evidence>
<evidence type="ECO:0000256" key="6">
    <source>
        <dbReference type="ARBA" id="ARBA00022840"/>
    </source>
</evidence>
<dbReference type="SUPFAM" id="SSF52540">
    <property type="entry name" value="P-loop containing nucleoside triphosphate hydrolases"/>
    <property type="match status" value="4"/>
</dbReference>
<keyword evidence="6 9" id="KW-0067">ATP-binding</keyword>
<dbReference type="OrthoDB" id="9804325at2"/>
<dbReference type="InterPro" id="IPR014001">
    <property type="entry name" value="Helicase_ATP-bd"/>
</dbReference>
<dbReference type="EMBL" id="VZCB01000055">
    <property type="protein sequence ID" value="MQN80688.1"/>
    <property type="molecule type" value="Genomic_DNA"/>
</dbReference>
<dbReference type="InterPro" id="IPR041471">
    <property type="entry name" value="UvrB_inter"/>
</dbReference>
<dbReference type="GO" id="GO:0003684">
    <property type="term" value="F:damaged DNA binding"/>
    <property type="evidence" value="ECO:0007669"/>
    <property type="project" value="InterPro"/>
</dbReference>
<gene>
    <name evidence="9 12" type="primary">mfd</name>
    <name evidence="12" type="ORF">F7D73_06925</name>
</gene>
<dbReference type="Pfam" id="PF17757">
    <property type="entry name" value="UvrB_inter"/>
    <property type="match status" value="1"/>
</dbReference>
<dbReference type="Gene3D" id="3.30.2060.10">
    <property type="entry name" value="Penicillin-binding protein 1b domain"/>
    <property type="match status" value="1"/>
</dbReference>
<protein>
    <recommendedName>
        <fullName evidence="9">Transcription-repair-coupling factor</fullName>
        <shortName evidence="9">TRCF</shortName>
        <ecNumber evidence="9">3.6.4.-</ecNumber>
    </recommendedName>
</protein>
<dbReference type="GO" id="GO:0000716">
    <property type="term" value="P:transcription-coupled nucleotide-excision repair, DNA damage recognition"/>
    <property type="evidence" value="ECO:0007669"/>
    <property type="project" value="UniProtKB-UniRule"/>
</dbReference>
<comment type="function">
    <text evidence="9">Couples transcription and DNA repair by recognizing RNA polymerase (RNAP) stalled at DNA lesions. Mediates ATP-dependent release of RNAP and its truncated transcript from the DNA, and recruitment of nucleotide excision repair machinery to the damaged site.</text>
</comment>
<dbReference type="InterPro" id="IPR003711">
    <property type="entry name" value="CarD-like/TRCF_RID"/>
</dbReference>
<dbReference type="GO" id="GO:0005737">
    <property type="term" value="C:cytoplasm"/>
    <property type="evidence" value="ECO:0007669"/>
    <property type="project" value="UniProtKB-SubCell"/>
</dbReference>
<dbReference type="SUPFAM" id="SSF141259">
    <property type="entry name" value="CarD-like"/>
    <property type="match status" value="1"/>
</dbReference>
<dbReference type="EC" id="3.6.4.-" evidence="9"/>
<dbReference type="InterPro" id="IPR047112">
    <property type="entry name" value="RecG/Mfd"/>
</dbReference>
<evidence type="ECO:0000259" key="11">
    <source>
        <dbReference type="PROSITE" id="PS51194"/>
    </source>
</evidence>
<dbReference type="InterPro" id="IPR036101">
    <property type="entry name" value="CarD-like/TRCF_RID_sf"/>
</dbReference>
<dbReference type="AlphaFoldDB" id="A0A6G1U1J5"/>
<dbReference type="GO" id="GO:0006355">
    <property type="term" value="P:regulation of DNA-templated transcription"/>
    <property type="evidence" value="ECO:0007669"/>
    <property type="project" value="UniProtKB-UniRule"/>
</dbReference>
<keyword evidence="7 9" id="KW-0238">DNA-binding</keyword>
<evidence type="ECO:0000313" key="13">
    <source>
        <dbReference type="Proteomes" id="UP000480425"/>
    </source>
</evidence>
<dbReference type="GO" id="GO:0005524">
    <property type="term" value="F:ATP binding"/>
    <property type="evidence" value="ECO:0007669"/>
    <property type="project" value="UniProtKB-UniRule"/>
</dbReference>
<dbReference type="Gene3D" id="3.40.50.300">
    <property type="entry name" value="P-loop containing nucleotide triphosphate hydrolases"/>
    <property type="match status" value="2"/>
</dbReference>
<comment type="caution">
    <text evidence="12">The sequence shown here is derived from an EMBL/GenBank/DDBJ whole genome shotgun (WGS) entry which is preliminary data.</text>
</comment>
<comment type="similarity">
    <text evidence="9">In the C-terminal section; belongs to the helicase family. RecG subfamily.</text>
</comment>
<evidence type="ECO:0000256" key="1">
    <source>
        <dbReference type="ARBA" id="ARBA00022490"/>
    </source>
</evidence>
<dbReference type="Pfam" id="PF03461">
    <property type="entry name" value="TRCF"/>
    <property type="match status" value="1"/>
</dbReference>
<dbReference type="Gene3D" id="3.40.50.11180">
    <property type="match status" value="1"/>
</dbReference>
<evidence type="ECO:0000259" key="10">
    <source>
        <dbReference type="PROSITE" id="PS51192"/>
    </source>
</evidence>
<accession>A0A6G1U1J5</accession>
<dbReference type="CDD" id="cd17991">
    <property type="entry name" value="DEXHc_TRCF"/>
    <property type="match status" value="1"/>
</dbReference>
<dbReference type="InterPro" id="IPR011545">
    <property type="entry name" value="DEAD/DEAH_box_helicase_dom"/>
</dbReference>
<comment type="similarity">
    <text evidence="9">In the N-terminal section; belongs to the UvrB family.</text>
</comment>
<dbReference type="SMART" id="SM00490">
    <property type="entry name" value="HELICc"/>
    <property type="match status" value="1"/>
</dbReference>
<dbReference type="Pfam" id="PF00271">
    <property type="entry name" value="Helicase_C"/>
    <property type="match status" value="1"/>
</dbReference>
<dbReference type="SMART" id="SM00982">
    <property type="entry name" value="TRCF"/>
    <property type="match status" value="1"/>
</dbReference>
<dbReference type="InterPro" id="IPR004576">
    <property type="entry name" value="Mfd"/>
</dbReference>
<dbReference type="InterPro" id="IPR005118">
    <property type="entry name" value="TRCF_C"/>
</dbReference>
<sequence length="1134" mass="129604">MTIQEIEQLYGRSPQANAFLSLLEEKSVRSVFLQGLLCSSVPMFFAPLQEKMDRTVLFVLNDADEAGYFYHDLTQMMGQENAFFFPSSYRRAIKYGQRDAASEILRTEVLARLSSESSSASGGIYIVSYPAALAEMVVGKQQLDDRILRLQVGQQVSLTDVVHTLRDFELVETDYVYEPGQFAVRGSILDVYSYSCEYPFRVDFFGDEIDTIRTFDVENQLSKDKRERIEIVPELASVQSVKQSFLSFLPSDALVVMKDYTFVHDSIEKIYEDGFSAQIMQERLEGANEMEAEKIMHEMKKEFNLVTPLEFQKGVAEHQRVVLSGSADSSISFQIAPQPLFHKNFELLTKTLEDYQLQGYTLYILADSQKQQQRLKDIFCSEELKRYNISFTSVDKTIHEGFIDHDKKCCFFTDHQIFDRFHKYNLRSDKARAGKMALTMKELQEMEPGDFIVHVDFGIGKFGGLVRVPAGNSYQEVIRIIYKNNDKVDVSIHSLYKISKYRRSDTGEPPRLSTLGTGAWDRLKEKAKKKIKDIARDLIKLYAQRRREKGFAYSADSYLQHELEASFLYEDTPDQGKATAEVKKDMESGRPMDRLVCGDVGFGKTEVAIRAAFKAACDSKQVAVLVPTTVLAYQHYQTFKSRLEGLPVRVDYLSRARSAKDTRLIIEDLKAGKIDILVGTHKLISKTVKWHDLGLLIIDEEQKFGVSTKEKLRQLKVNVDTLTMSATPIPRTLQFSLMGARDMSIMRTPPPNRYPIHTELITFNREAIIDAVNFEMSRNGQVYFVCNRISKLEELKLFLEKHIPDCRVVIGHGQMAPEQLEKVIMGFINYDYDVLLSTTIVENGIDVGNANTIIIEDAHKFGLSDLHQMRGRVGRSNKKAFCYLIAPPKSALTPEARRRLEALETFSELGSGFNLAMQDLDIRGAGNLLGSEQSGFMEDLGYETYQKILSQAVTELKNEEFSDLYQQEIEAGEQFTGDDFVDDCAIESDLETYFPDTYVPGSSERMLLYRELDHLQSDDELKAYRQRLIDRFGPVPKEGEELMHVVTLRRLGKRLGAEKIMLKTGSMQMQFVSNVNSPFYKSQMFSRVINYVTIHVRECALKEKNNKRYLRIKDVTSVEQAVELLRKISSLELK</sequence>
<keyword evidence="3 9" id="KW-0227">DNA damage</keyword>
<reference evidence="12 13" key="1">
    <citation type="submission" date="2019-09" db="EMBL/GenBank/DDBJ databases">
        <title>Distinct polysaccharide growth profiles of human intestinal Prevotella copri isolates.</title>
        <authorList>
            <person name="Fehlner-Peach H."/>
            <person name="Magnabosco C."/>
            <person name="Raghavan V."/>
            <person name="Scher J.U."/>
            <person name="Tett A."/>
            <person name="Cox L.M."/>
            <person name="Gottsegen C."/>
            <person name="Watters A."/>
            <person name="Wiltshire- Gordon J.D."/>
            <person name="Segata N."/>
            <person name="Bonneau R."/>
            <person name="Littman D.R."/>
        </authorList>
    </citation>
    <scope>NUCLEOTIDE SEQUENCE [LARGE SCALE GENOMIC DNA]</scope>
    <source>
        <strain evidence="13">iA622</strain>
    </source>
</reference>
<dbReference type="RefSeq" id="WP_153123372.1">
    <property type="nucleotide sequence ID" value="NZ_VZCB01000055.1"/>
</dbReference>
<evidence type="ECO:0000256" key="7">
    <source>
        <dbReference type="ARBA" id="ARBA00023125"/>
    </source>
</evidence>
<dbReference type="Pfam" id="PF00270">
    <property type="entry name" value="DEAD"/>
    <property type="match status" value="1"/>
</dbReference>
<dbReference type="SUPFAM" id="SSF143517">
    <property type="entry name" value="TRCF domain-like"/>
    <property type="match status" value="1"/>
</dbReference>
<dbReference type="SMART" id="SM00487">
    <property type="entry name" value="DEXDc"/>
    <property type="match status" value="1"/>
</dbReference>
<feature type="domain" description="Helicase ATP-binding" evidence="10">
    <location>
        <begin position="585"/>
        <end position="746"/>
    </location>
</feature>
<dbReference type="InterPro" id="IPR027417">
    <property type="entry name" value="P-loop_NTPase"/>
</dbReference>
<dbReference type="InterPro" id="IPR037235">
    <property type="entry name" value="TRCF-like_C_D7"/>
</dbReference>
<organism evidence="12 13">
    <name type="scientific">Segatella copri</name>
    <dbReference type="NCBI Taxonomy" id="165179"/>
    <lineage>
        <taxon>Bacteria</taxon>
        <taxon>Pseudomonadati</taxon>
        <taxon>Bacteroidota</taxon>
        <taxon>Bacteroidia</taxon>
        <taxon>Bacteroidales</taxon>
        <taxon>Prevotellaceae</taxon>
        <taxon>Segatella</taxon>
    </lineage>
</organism>
<proteinExistence type="inferred from homology"/>
<keyword evidence="8 9" id="KW-0234">DNA repair</keyword>
<evidence type="ECO:0000256" key="9">
    <source>
        <dbReference type="HAMAP-Rule" id="MF_00969"/>
    </source>
</evidence>
<evidence type="ECO:0000256" key="4">
    <source>
        <dbReference type="ARBA" id="ARBA00022801"/>
    </source>
</evidence>
<keyword evidence="2 9" id="KW-0547">Nucleotide-binding</keyword>
<evidence type="ECO:0000256" key="2">
    <source>
        <dbReference type="ARBA" id="ARBA00022741"/>
    </source>
</evidence>
<dbReference type="Proteomes" id="UP000480425">
    <property type="component" value="Unassembled WGS sequence"/>
</dbReference>
<dbReference type="Gene3D" id="2.40.10.170">
    <property type="match status" value="1"/>
</dbReference>
<dbReference type="NCBIfam" id="TIGR00580">
    <property type="entry name" value="mfd"/>
    <property type="match status" value="1"/>
</dbReference>
<evidence type="ECO:0000256" key="3">
    <source>
        <dbReference type="ARBA" id="ARBA00022763"/>
    </source>
</evidence>
<feature type="domain" description="Helicase C-terminal" evidence="11">
    <location>
        <begin position="767"/>
        <end position="921"/>
    </location>
</feature>
<keyword evidence="1 9" id="KW-0963">Cytoplasm</keyword>
<dbReference type="Pfam" id="PF02559">
    <property type="entry name" value="CarD_TRCF_RID"/>
    <property type="match status" value="1"/>
</dbReference>
<dbReference type="GO" id="GO:0016787">
    <property type="term" value="F:hydrolase activity"/>
    <property type="evidence" value="ECO:0007669"/>
    <property type="project" value="UniProtKB-KW"/>
</dbReference>
<keyword evidence="4 9" id="KW-0378">Hydrolase</keyword>
<dbReference type="SMART" id="SM01058">
    <property type="entry name" value="CarD_TRCF"/>
    <property type="match status" value="1"/>
</dbReference>
<name>A0A6G1U1J5_9BACT</name>